<evidence type="ECO:0000313" key="2">
    <source>
        <dbReference type="EMBL" id="KAH0575401.1"/>
    </source>
</evidence>
<protein>
    <submittedName>
        <fullName evidence="1">Uncharacterized protein</fullName>
    </submittedName>
</protein>
<dbReference type="AlphaFoldDB" id="V6LV73"/>
<name>V6LV73_9EUKA</name>
<gene>
    <name evidence="1" type="ORF">SS50377_12306</name>
    <name evidence="2" type="ORF">SS50377_23034</name>
</gene>
<dbReference type="EMBL" id="KI546038">
    <property type="protein sequence ID" value="EST47611.1"/>
    <property type="molecule type" value="Genomic_DNA"/>
</dbReference>
<dbReference type="EMBL" id="AUWU02000003">
    <property type="protein sequence ID" value="KAH0575401.1"/>
    <property type="molecule type" value="Genomic_DNA"/>
</dbReference>
<proteinExistence type="predicted"/>
<reference evidence="1 2" key="1">
    <citation type="journal article" date="2014" name="PLoS Genet.">
        <title>The Genome of Spironucleus salmonicida Highlights a Fish Pathogen Adapted to Fluctuating Environments.</title>
        <authorList>
            <person name="Xu F."/>
            <person name="Jerlstrom-Hultqvist J."/>
            <person name="Einarsson E."/>
            <person name="Astvaldsson A."/>
            <person name="Svard S.G."/>
            <person name="Andersson J.O."/>
        </authorList>
    </citation>
    <scope>NUCLEOTIDE SEQUENCE</scope>
    <source>
        <strain evidence="2">ATCC 50377</strain>
    </source>
</reference>
<evidence type="ECO:0000313" key="1">
    <source>
        <dbReference type="EMBL" id="EST47611.1"/>
    </source>
</evidence>
<evidence type="ECO:0000313" key="3">
    <source>
        <dbReference type="Proteomes" id="UP000018208"/>
    </source>
</evidence>
<accession>V6LV73</accession>
<keyword evidence="3" id="KW-1185">Reference proteome</keyword>
<reference evidence="2" key="2">
    <citation type="submission" date="2020-12" db="EMBL/GenBank/DDBJ databases">
        <title>New Spironucleus salmonicida genome in near-complete chromosomes.</title>
        <authorList>
            <person name="Xu F."/>
            <person name="Kurt Z."/>
            <person name="Jimenez-Gonzalez A."/>
            <person name="Astvaldsson A."/>
            <person name="Andersson J.O."/>
            <person name="Svard S.G."/>
        </authorList>
    </citation>
    <scope>NUCLEOTIDE SEQUENCE</scope>
    <source>
        <strain evidence="2">ATCC 50377</strain>
    </source>
</reference>
<organism evidence="1">
    <name type="scientific">Spironucleus salmonicida</name>
    <dbReference type="NCBI Taxonomy" id="348837"/>
    <lineage>
        <taxon>Eukaryota</taxon>
        <taxon>Metamonada</taxon>
        <taxon>Diplomonadida</taxon>
        <taxon>Hexamitidae</taxon>
        <taxon>Hexamitinae</taxon>
        <taxon>Spironucleus</taxon>
    </lineage>
</organism>
<dbReference type="VEuPathDB" id="GiardiaDB:SS50377_23034"/>
<dbReference type="Proteomes" id="UP000018208">
    <property type="component" value="Unassembled WGS sequence"/>
</dbReference>
<sequence>MNEYNFITGLNGKQAFQQVPFYQWQLEVKEVQFGQQISQLFIYLDTAIIIFISGDIHIYDLYKLEILFQYKNIEFIKSPPLHHEIYNEIAHIYFANFVIQVSKLFEFKKIKTKQKIIGLLNNNYIDLTGKFHSPKAVSPGQTIIKNILKHAKTTIKQLQCVQNFIFILLNNNQLFYILNSSFFEIQIPFKTCLNRFSYENNYLIIHTDCDAILMFQAQFATPQKILRTVTDKQTSVVTFKYAIIYTSCGPISPEVRNGFFVNLDWFPMPGTGSIYRLCDANDDFLIFGGNSQLTIILASQGGHTPEFDILQLGTDRQNLSHLYHTIRQQKYLLPKILIQPVQFGLNSPVQLLLSQNMINQQTPPLASIAFEDLQSLEIE</sequence>